<protein>
    <submittedName>
        <fullName evidence="1">Uncharacterized protein</fullName>
    </submittedName>
</protein>
<accession>A0ACC6P744</accession>
<keyword evidence="2" id="KW-1185">Reference proteome</keyword>
<evidence type="ECO:0000313" key="1">
    <source>
        <dbReference type="EMBL" id="MEJ8302750.1"/>
    </source>
</evidence>
<proteinExistence type="predicted"/>
<comment type="caution">
    <text evidence="1">The sequence shown here is derived from an EMBL/GenBank/DDBJ whole genome shotgun (WGS) entry which is preliminary data.</text>
</comment>
<evidence type="ECO:0000313" key="2">
    <source>
        <dbReference type="Proteomes" id="UP001380953"/>
    </source>
</evidence>
<sequence>MSLIAEFKKMPIAKFEEWSLAVAIEGMTEDTNAFLQAHAKPLTEYDGSGYVYSTLLEYLAEKGIDLEESEYALLASEMTDKYYDLCTVLTNEHKSAYLGRLNLTDFDEDELRDYYNELNDTEEKQAGSFMLEAIRVLQFNLREADETTVVLLTLS</sequence>
<organism evidence="1 2">
    <name type="scientific">Saccharibacillus sacchari</name>
    <dbReference type="NCBI Taxonomy" id="456493"/>
    <lineage>
        <taxon>Bacteria</taxon>
        <taxon>Bacillati</taxon>
        <taxon>Bacillota</taxon>
        <taxon>Bacilli</taxon>
        <taxon>Bacillales</taxon>
        <taxon>Paenibacillaceae</taxon>
        <taxon>Saccharibacillus</taxon>
    </lineage>
</organism>
<name>A0ACC6P744_9BACL</name>
<reference evidence="1" key="1">
    <citation type="submission" date="2024-03" db="EMBL/GenBank/DDBJ databases">
        <title>Whole genome sequecning of epiphytes from Marcgravia umbellata leaves.</title>
        <authorList>
            <person name="Kumar G."/>
            <person name="Savka M.A."/>
        </authorList>
    </citation>
    <scope>NUCLEOTIDE SEQUENCE</scope>
    <source>
        <strain evidence="1">RIT_BL5</strain>
    </source>
</reference>
<dbReference type="EMBL" id="JBBKAR010000004">
    <property type="protein sequence ID" value="MEJ8302750.1"/>
    <property type="molecule type" value="Genomic_DNA"/>
</dbReference>
<gene>
    <name evidence="1" type="ORF">WKI47_02350</name>
</gene>
<dbReference type="Proteomes" id="UP001380953">
    <property type="component" value="Unassembled WGS sequence"/>
</dbReference>